<keyword evidence="2" id="KW-1185">Reference proteome</keyword>
<name>A0A8X6SY89_TRICX</name>
<reference evidence="1" key="1">
    <citation type="submission" date="2020-08" db="EMBL/GenBank/DDBJ databases">
        <title>Multicomponent nature underlies the extraordinary mechanical properties of spider dragline silk.</title>
        <authorList>
            <person name="Kono N."/>
            <person name="Nakamura H."/>
            <person name="Mori M."/>
            <person name="Yoshida Y."/>
            <person name="Ohtoshi R."/>
            <person name="Malay A.D."/>
            <person name="Moran D.A.P."/>
            <person name="Tomita M."/>
            <person name="Numata K."/>
            <person name="Arakawa K."/>
        </authorList>
    </citation>
    <scope>NUCLEOTIDE SEQUENCE</scope>
</reference>
<organism evidence="1 2">
    <name type="scientific">Trichonephila clavipes</name>
    <name type="common">Golden silk orbweaver</name>
    <name type="synonym">Nephila clavipes</name>
    <dbReference type="NCBI Taxonomy" id="2585209"/>
    <lineage>
        <taxon>Eukaryota</taxon>
        <taxon>Metazoa</taxon>
        <taxon>Ecdysozoa</taxon>
        <taxon>Arthropoda</taxon>
        <taxon>Chelicerata</taxon>
        <taxon>Arachnida</taxon>
        <taxon>Araneae</taxon>
        <taxon>Araneomorphae</taxon>
        <taxon>Entelegynae</taxon>
        <taxon>Araneoidea</taxon>
        <taxon>Nephilidae</taxon>
        <taxon>Trichonephila</taxon>
    </lineage>
</organism>
<dbReference type="EMBL" id="BMAU01021339">
    <property type="protein sequence ID" value="GFY16536.1"/>
    <property type="molecule type" value="Genomic_DNA"/>
</dbReference>
<evidence type="ECO:0000313" key="2">
    <source>
        <dbReference type="Proteomes" id="UP000887159"/>
    </source>
</evidence>
<protein>
    <submittedName>
        <fullName evidence="1">Uncharacterized protein</fullName>
    </submittedName>
</protein>
<dbReference type="AlphaFoldDB" id="A0A8X6SY89"/>
<sequence length="71" mass="8088">MSIVKEEVNTTVLLTASKRTAALHCLVPPRCSLQPHCPEYDESIGQLILGGRTQRQQSHHRQYYSIPNSIW</sequence>
<comment type="caution">
    <text evidence="1">The sequence shown here is derived from an EMBL/GenBank/DDBJ whole genome shotgun (WGS) entry which is preliminary data.</text>
</comment>
<accession>A0A8X6SY89</accession>
<gene>
    <name evidence="1" type="ORF">TNCV_735651</name>
</gene>
<proteinExistence type="predicted"/>
<dbReference type="Proteomes" id="UP000887159">
    <property type="component" value="Unassembled WGS sequence"/>
</dbReference>
<evidence type="ECO:0000313" key="1">
    <source>
        <dbReference type="EMBL" id="GFY16536.1"/>
    </source>
</evidence>